<dbReference type="InterPro" id="IPR013106">
    <property type="entry name" value="Ig_V-set"/>
</dbReference>
<dbReference type="SUPFAM" id="SSF48726">
    <property type="entry name" value="Immunoglobulin"/>
    <property type="match status" value="2"/>
</dbReference>
<sequence length="242" mass="27701">GQWDYHKSLNGDKVTLPCENVMKNHHNCNAINWLFIESRSTPAVELVNHGQIKEKAKSDRLSVTAECSLVIKKVTAKDLGRYTCRQFRDNPGKKQGPDAVVYLSDVIMTEQKNTDQVTLNCSVWTYKRCKHKVRWIHDSGGLNRDYSNIKTLQSPCSAAVTFIKSSYSHISNSDFKCNVTTEENKEQLFTFRPQSSGKKPGEIRLRKLLSTDVRKELLITLLIFAVKLIVLKRGERKSHIKY</sequence>
<dbReference type="InterPro" id="IPR007110">
    <property type="entry name" value="Ig-like_dom"/>
</dbReference>
<dbReference type="STRING" id="303518.ENSPNYP00000030561"/>
<dbReference type="GO" id="GO:1990782">
    <property type="term" value="F:protein tyrosine kinase binding"/>
    <property type="evidence" value="ECO:0007669"/>
    <property type="project" value="TreeGrafter"/>
</dbReference>
<dbReference type="InterPro" id="IPR036179">
    <property type="entry name" value="Ig-like_dom_sf"/>
</dbReference>
<dbReference type="PROSITE" id="PS50835">
    <property type="entry name" value="IG_LIKE"/>
    <property type="match status" value="2"/>
</dbReference>
<dbReference type="GO" id="GO:0035723">
    <property type="term" value="P:interleukin-15-mediated signaling pathway"/>
    <property type="evidence" value="ECO:0007669"/>
    <property type="project" value="TreeGrafter"/>
</dbReference>
<name>A0A3B4HAK0_9CICH</name>
<dbReference type="GO" id="GO:0070374">
    <property type="term" value="P:positive regulation of ERK1 and ERK2 cascade"/>
    <property type="evidence" value="ECO:0007669"/>
    <property type="project" value="TreeGrafter"/>
</dbReference>
<dbReference type="InterPro" id="IPR013783">
    <property type="entry name" value="Ig-like_fold"/>
</dbReference>
<dbReference type="Pfam" id="PF07686">
    <property type="entry name" value="V-set"/>
    <property type="match status" value="1"/>
</dbReference>
<evidence type="ECO:0000259" key="1">
    <source>
        <dbReference type="PROSITE" id="PS50835"/>
    </source>
</evidence>
<organism evidence="2">
    <name type="scientific">Pundamilia nyererei</name>
    <dbReference type="NCBI Taxonomy" id="303518"/>
    <lineage>
        <taxon>Eukaryota</taxon>
        <taxon>Metazoa</taxon>
        <taxon>Chordata</taxon>
        <taxon>Craniata</taxon>
        <taxon>Vertebrata</taxon>
        <taxon>Euteleostomi</taxon>
        <taxon>Actinopterygii</taxon>
        <taxon>Neopterygii</taxon>
        <taxon>Teleostei</taxon>
        <taxon>Neoteleostei</taxon>
        <taxon>Acanthomorphata</taxon>
        <taxon>Ovalentaria</taxon>
        <taxon>Cichlomorphae</taxon>
        <taxon>Cichliformes</taxon>
        <taxon>Cichlidae</taxon>
        <taxon>African cichlids</taxon>
        <taxon>Pseudocrenilabrinae</taxon>
        <taxon>Haplochromini</taxon>
        <taxon>Pundamilia</taxon>
    </lineage>
</organism>
<dbReference type="PANTHER" id="PTHR11422">
    <property type="entry name" value="T-CELL SURFACE GLYCOPROTEIN CD4"/>
    <property type="match status" value="1"/>
</dbReference>
<dbReference type="GO" id="GO:0009897">
    <property type="term" value="C:external side of plasma membrane"/>
    <property type="evidence" value="ECO:0007669"/>
    <property type="project" value="TreeGrafter"/>
</dbReference>
<dbReference type="Ensembl" id="ENSPNYT00000031305.1">
    <property type="protein sequence ID" value="ENSPNYP00000030561.1"/>
    <property type="gene ID" value="ENSPNYG00000023032.1"/>
</dbReference>
<dbReference type="Gene3D" id="2.60.40.10">
    <property type="entry name" value="Immunoglobulins"/>
    <property type="match status" value="1"/>
</dbReference>
<dbReference type="PANTHER" id="PTHR11422:SF5">
    <property type="entry name" value="DIVERSE IMMUNOGLOBULIN DOMAIN-CONTAINING PROTEIN 1.1 ISOFORM X1-RELATED"/>
    <property type="match status" value="1"/>
</dbReference>
<dbReference type="GO" id="GO:0042289">
    <property type="term" value="F:MHC class II protein binding"/>
    <property type="evidence" value="ECO:0007669"/>
    <property type="project" value="TreeGrafter"/>
</dbReference>
<protein>
    <recommendedName>
        <fullName evidence="1">Ig-like domain-containing protein</fullName>
    </recommendedName>
</protein>
<feature type="domain" description="Ig-like" evidence="1">
    <location>
        <begin position="97"/>
        <end position="190"/>
    </location>
</feature>
<reference evidence="2" key="1">
    <citation type="submission" date="2023-09" db="UniProtKB">
        <authorList>
            <consortium name="Ensembl"/>
        </authorList>
    </citation>
    <scope>IDENTIFICATION</scope>
</reference>
<dbReference type="GO" id="GO:0042110">
    <property type="term" value="P:T cell activation"/>
    <property type="evidence" value="ECO:0007669"/>
    <property type="project" value="TreeGrafter"/>
</dbReference>
<dbReference type="AlphaFoldDB" id="A0A3B4HAK0"/>
<proteinExistence type="predicted"/>
<feature type="domain" description="Ig-like" evidence="1">
    <location>
        <begin position="11"/>
        <end position="85"/>
    </location>
</feature>
<dbReference type="GO" id="GO:0045121">
    <property type="term" value="C:membrane raft"/>
    <property type="evidence" value="ECO:0007669"/>
    <property type="project" value="TreeGrafter"/>
</dbReference>
<dbReference type="GeneTree" id="ENSGT00930000151352"/>
<accession>A0A3B4HAK0</accession>
<evidence type="ECO:0000313" key="2">
    <source>
        <dbReference type="Ensembl" id="ENSPNYP00000030561.1"/>
    </source>
</evidence>